<proteinExistence type="predicted"/>
<dbReference type="InterPro" id="IPR002156">
    <property type="entry name" value="RNaseH_domain"/>
</dbReference>
<dbReference type="GO" id="GO:0004523">
    <property type="term" value="F:RNA-DNA hybrid ribonuclease activity"/>
    <property type="evidence" value="ECO:0007669"/>
    <property type="project" value="InterPro"/>
</dbReference>
<dbReference type="Proteomes" id="UP000593579">
    <property type="component" value="Unassembled WGS sequence"/>
</dbReference>
<dbReference type="EMBL" id="JABEZY010000013">
    <property type="protein sequence ID" value="MBA0751461.1"/>
    <property type="molecule type" value="Genomic_DNA"/>
</dbReference>
<evidence type="ECO:0000259" key="2">
    <source>
        <dbReference type="Pfam" id="PF13456"/>
    </source>
</evidence>
<evidence type="ECO:0000313" key="3">
    <source>
        <dbReference type="EMBL" id="MBA0751461.1"/>
    </source>
</evidence>
<dbReference type="Pfam" id="PF13456">
    <property type="entry name" value="RVT_3"/>
    <property type="match status" value="1"/>
</dbReference>
<reference evidence="3 4" key="1">
    <citation type="journal article" date="2019" name="Genome Biol. Evol.">
        <title>Insights into the evolution of the New World diploid cottons (Gossypium, subgenus Houzingenia) based on genome sequencing.</title>
        <authorList>
            <person name="Grover C.E."/>
            <person name="Arick M.A. 2nd"/>
            <person name="Thrash A."/>
            <person name="Conover J.L."/>
            <person name="Sanders W.S."/>
            <person name="Peterson D.G."/>
            <person name="Frelichowski J.E."/>
            <person name="Scheffler J.A."/>
            <person name="Scheffler B.E."/>
            <person name="Wendel J.F."/>
        </authorList>
    </citation>
    <scope>NUCLEOTIDE SEQUENCE [LARGE SCALE GENOMIC DNA]</scope>
    <source>
        <strain evidence="3">5</strain>
        <tissue evidence="3">Leaf</tissue>
    </source>
</reference>
<accession>A0A7J9CST7</accession>
<feature type="domain" description="RNase H type-1" evidence="2">
    <location>
        <begin position="2"/>
        <end position="54"/>
    </location>
</feature>
<evidence type="ECO:0000313" key="4">
    <source>
        <dbReference type="Proteomes" id="UP000593579"/>
    </source>
</evidence>
<comment type="caution">
    <text evidence="3">The sequence shown here is derived from an EMBL/GenBank/DDBJ whole genome shotgun (WGS) entry which is preliminary data.</text>
</comment>
<sequence length="95" mass="9731">MGASCTWNRNVLSTEVAEALAAVQAIPFAQDMGFHRVRLEGDSMVVISKLKAQKGWKLSGSPFTKGGISLKAIHAVGGGGPSDDYGPSGGGGDRA</sequence>
<keyword evidence="4" id="KW-1185">Reference proteome</keyword>
<protein>
    <recommendedName>
        <fullName evidence="2">RNase H type-1 domain-containing protein</fullName>
    </recommendedName>
</protein>
<dbReference type="InterPro" id="IPR036397">
    <property type="entry name" value="RNaseH_sf"/>
</dbReference>
<dbReference type="Gene3D" id="3.30.420.10">
    <property type="entry name" value="Ribonuclease H-like superfamily/Ribonuclease H"/>
    <property type="match status" value="1"/>
</dbReference>
<evidence type="ECO:0000256" key="1">
    <source>
        <dbReference type="SAM" id="MobiDB-lite"/>
    </source>
</evidence>
<feature type="region of interest" description="Disordered" evidence="1">
    <location>
        <begin position="76"/>
        <end position="95"/>
    </location>
</feature>
<dbReference type="AlphaFoldDB" id="A0A7J9CST7"/>
<dbReference type="OrthoDB" id="1717299at2759"/>
<name>A0A7J9CST7_GOSGO</name>
<dbReference type="GO" id="GO:0003676">
    <property type="term" value="F:nucleic acid binding"/>
    <property type="evidence" value="ECO:0007669"/>
    <property type="project" value="InterPro"/>
</dbReference>
<gene>
    <name evidence="3" type="ORF">Gogos_000382</name>
</gene>
<organism evidence="3 4">
    <name type="scientific">Gossypium gossypioides</name>
    <name type="common">Mexican cotton</name>
    <name type="synonym">Selera gossypioides</name>
    <dbReference type="NCBI Taxonomy" id="34282"/>
    <lineage>
        <taxon>Eukaryota</taxon>
        <taxon>Viridiplantae</taxon>
        <taxon>Streptophyta</taxon>
        <taxon>Embryophyta</taxon>
        <taxon>Tracheophyta</taxon>
        <taxon>Spermatophyta</taxon>
        <taxon>Magnoliopsida</taxon>
        <taxon>eudicotyledons</taxon>
        <taxon>Gunneridae</taxon>
        <taxon>Pentapetalae</taxon>
        <taxon>rosids</taxon>
        <taxon>malvids</taxon>
        <taxon>Malvales</taxon>
        <taxon>Malvaceae</taxon>
        <taxon>Malvoideae</taxon>
        <taxon>Gossypium</taxon>
    </lineage>
</organism>